<dbReference type="Pfam" id="PF10990">
    <property type="entry name" value="DUF2809"/>
    <property type="match status" value="1"/>
</dbReference>
<sequence length="141" mass="15661">MSTLPPANRNRLVYGLLVLSTLLMGLASRHFFGDVPFVKRYAGDALWALMVYFGFALLFNTWSINALALATIVFSFGIEISQLYHAPWIDSIRATRLGGLVLGYAFVWSDLLCYSVGVLAGVVLETYALPKRFRVGKKTGY</sequence>
<gene>
    <name evidence="2" type="ORF">SAMN06269250_1776</name>
</gene>
<name>A0A286FEI4_9BACT</name>
<feature type="transmembrane region" description="Helical" evidence="1">
    <location>
        <begin position="105"/>
        <end position="129"/>
    </location>
</feature>
<evidence type="ECO:0008006" key="4">
    <source>
        <dbReference type="Google" id="ProtNLM"/>
    </source>
</evidence>
<feature type="transmembrane region" description="Helical" evidence="1">
    <location>
        <begin position="38"/>
        <end position="59"/>
    </location>
</feature>
<proteinExistence type="predicted"/>
<keyword evidence="1" id="KW-1133">Transmembrane helix</keyword>
<organism evidence="2 3">
    <name type="scientific">Spirosoma fluviale</name>
    <dbReference type="NCBI Taxonomy" id="1597977"/>
    <lineage>
        <taxon>Bacteria</taxon>
        <taxon>Pseudomonadati</taxon>
        <taxon>Bacteroidota</taxon>
        <taxon>Cytophagia</taxon>
        <taxon>Cytophagales</taxon>
        <taxon>Cytophagaceae</taxon>
        <taxon>Spirosoma</taxon>
    </lineage>
</organism>
<keyword evidence="3" id="KW-1185">Reference proteome</keyword>
<feature type="transmembrane region" description="Helical" evidence="1">
    <location>
        <begin position="12"/>
        <end position="32"/>
    </location>
</feature>
<keyword evidence="1" id="KW-0472">Membrane</keyword>
<feature type="transmembrane region" description="Helical" evidence="1">
    <location>
        <begin position="66"/>
        <end position="85"/>
    </location>
</feature>
<dbReference type="Proteomes" id="UP000219452">
    <property type="component" value="Unassembled WGS sequence"/>
</dbReference>
<dbReference type="RefSeq" id="WP_245877778.1">
    <property type="nucleotide sequence ID" value="NZ_OCNH01000001.1"/>
</dbReference>
<dbReference type="InterPro" id="IPR021257">
    <property type="entry name" value="DUF2809"/>
</dbReference>
<keyword evidence="1" id="KW-0812">Transmembrane</keyword>
<evidence type="ECO:0000313" key="2">
    <source>
        <dbReference type="EMBL" id="SOD81399.1"/>
    </source>
</evidence>
<dbReference type="EMBL" id="OCNH01000001">
    <property type="protein sequence ID" value="SOD81399.1"/>
    <property type="molecule type" value="Genomic_DNA"/>
</dbReference>
<dbReference type="AlphaFoldDB" id="A0A286FEI4"/>
<evidence type="ECO:0000256" key="1">
    <source>
        <dbReference type="SAM" id="Phobius"/>
    </source>
</evidence>
<evidence type="ECO:0000313" key="3">
    <source>
        <dbReference type="Proteomes" id="UP000219452"/>
    </source>
</evidence>
<protein>
    <recommendedName>
        <fullName evidence="4">DUF2809 domain-containing protein</fullName>
    </recommendedName>
</protein>
<accession>A0A286FEI4</accession>
<reference evidence="3" key="1">
    <citation type="submission" date="2017-09" db="EMBL/GenBank/DDBJ databases">
        <authorList>
            <person name="Varghese N."/>
            <person name="Submissions S."/>
        </authorList>
    </citation>
    <scope>NUCLEOTIDE SEQUENCE [LARGE SCALE GENOMIC DNA]</scope>
    <source>
        <strain evidence="3">DSM 29961</strain>
    </source>
</reference>